<dbReference type="SUPFAM" id="SSF52374">
    <property type="entry name" value="Nucleotidylyl transferase"/>
    <property type="match status" value="1"/>
</dbReference>
<dbReference type="InterPro" id="IPR027370">
    <property type="entry name" value="Znf-RING_euk"/>
</dbReference>
<dbReference type="InterPro" id="IPR001412">
    <property type="entry name" value="aa-tRNA-synth_I_CS"/>
</dbReference>
<gene>
    <name evidence="24" type="ORF">TCLT_LOCUS6203</name>
</gene>
<dbReference type="Pfam" id="PF13445">
    <property type="entry name" value="zf-RING_UBOX"/>
    <property type="match status" value="1"/>
</dbReference>
<comment type="similarity">
    <text evidence="3">Belongs to the class-I aminoacyl-tRNA synthetase family.</text>
</comment>
<keyword evidence="15" id="KW-0653">Protein transport</keyword>
<accession>A0A0N5D0A0</accession>
<dbReference type="GO" id="GO:0008270">
    <property type="term" value="F:zinc ion binding"/>
    <property type="evidence" value="ECO:0007669"/>
    <property type="project" value="UniProtKB-KW"/>
</dbReference>
<comment type="subcellular location">
    <subcellularLocation>
        <location evidence="1">Peroxisome membrane</location>
        <topology evidence="1">Multi-pass membrane protein</topology>
    </subcellularLocation>
</comment>
<reference evidence="24 25" key="2">
    <citation type="submission" date="2018-11" db="EMBL/GenBank/DDBJ databases">
        <authorList>
            <consortium name="Pathogen Informatics"/>
        </authorList>
    </citation>
    <scope>NUCLEOTIDE SEQUENCE [LARGE SCALE GENOMIC DNA]</scope>
</reference>
<dbReference type="Proteomes" id="UP000276776">
    <property type="component" value="Unassembled WGS sequence"/>
</dbReference>
<feature type="domain" description="RING-type" evidence="23">
    <location>
        <begin position="241"/>
        <end position="286"/>
    </location>
</feature>
<proteinExistence type="inferred from homology"/>
<dbReference type="AlphaFoldDB" id="A0A0N5D0A0"/>
<sequence>MKTTTAQLSQILLAERRDKKEIEFIAKELSQIFKDLFGPQLWISYSGYFPIVAQVAYYVVTTLLGIQTVGEEYVSIVPLVLTKDYKIPSFTCRLVFVLIHAVVPFLTEKLFGKIEQNLDKLLVSGEAQLARRHKKLRGIPVLFRLNKALFYIYGTYYHISRRLVGWQYISLCPQLNNEAFTYFRLLGAIIVAQIILDATIWIKKEWKNITWKEARTNTCQPSSLEISRKDNSLLTSSSFCCLICSQYNKPPVCTPCGHLFCWDCILKHIQYTSLQRNSSSFCPHCRQQFHRSRIQEMSIVRTVVRNLPKRLSEKQQGFRYLSISKKLEKADFSLIYVSGIQPTGIPHLGNYFGFIQHWIDLQNVVSRNFLISSSIHNEHSKHMYLSIADYHSISTGFVTPNTMKNNLLQMAASLLACGVDPQKTVLFQQSTVADHVNLMYVLGSLQTLARLTRMPQYKDKAAAFKRGDIPINLQLYPVLQAADVLLYKGTHVPVGDDQTQHLLLMRDLATKFNAVLHYDFFPIPVQMNAKCSRLKSLNDATKKMSKSVGNDRSRILITDSRQVISNKCAKALSDFVSHITYEPEKRPAVSNLVTLYALSTGKSVHEVVDECSDLDTKGFKSALAEKIDMHIAPVREKYETLIQKPQVIHDVLMFGTQRAEKKARETMRELRELLGFNVFEQKIDSRLATSLCGRKKDAATSSYIGHLSTKATGDKEAEYALKQLRAESWIPKIFYSNK</sequence>
<evidence type="ECO:0000256" key="10">
    <source>
        <dbReference type="ARBA" id="ARBA00022741"/>
    </source>
</evidence>
<dbReference type="PANTHER" id="PTHR43766">
    <property type="entry name" value="TRYPTOPHAN--TRNA LIGASE, MITOCHONDRIAL"/>
    <property type="match status" value="1"/>
</dbReference>
<protein>
    <recommendedName>
        <fullName evidence="5">tryptophan--tRNA ligase</fullName>
        <ecNumber evidence="5">6.1.1.2</ecNumber>
    </recommendedName>
    <alternativeName>
        <fullName evidence="20">Tryptophanyl-tRNA synthetase</fullName>
    </alternativeName>
</protein>
<dbReference type="InterPro" id="IPR002306">
    <property type="entry name" value="Trp-tRNA-ligase"/>
</dbReference>
<dbReference type="OrthoDB" id="15808at2759"/>
<dbReference type="PRINTS" id="PR01039">
    <property type="entry name" value="TRNASYNTHTRP"/>
</dbReference>
<organism evidence="26">
    <name type="scientific">Thelazia callipaeda</name>
    <name type="common">Oriental eyeworm</name>
    <name type="synonym">Parasitic nematode</name>
    <dbReference type="NCBI Taxonomy" id="103827"/>
    <lineage>
        <taxon>Eukaryota</taxon>
        <taxon>Metazoa</taxon>
        <taxon>Ecdysozoa</taxon>
        <taxon>Nematoda</taxon>
        <taxon>Chromadorea</taxon>
        <taxon>Rhabditida</taxon>
        <taxon>Spirurina</taxon>
        <taxon>Spiruromorpha</taxon>
        <taxon>Thelazioidea</taxon>
        <taxon>Thelaziidae</taxon>
        <taxon>Thelazia</taxon>
    </lineage>
</organism>
<evidence type="ECO:0000256" key="12">
    <source>
        <dbReference type="ARBA" id="ARBA00022833"/>
    </source>
</evidence>
<evidence type="ECO:0000256" key="18">
    <source>
        <dbReference type="ARBA" id="ARBA00023140"/>
    </source>
</evidence>
<evidence type="ECO:0000259" key="23">
    <source>
        <dbReference type="PROSITE" id="PS50089"/>
    </source>
</evidence>
<dbReference type="EMBL" id="UYYF01004397">
    <property type="protein sequence ID" value="VDN03534.1"/>
    <property type="molecule type" value="Genomic_DNA"/>
</dbReference>
<dbReference type="EC" id="6.1.1.2" evidence="5"/>
<evidence type="ECO:0000256" key="20">
    <source>
        <dbReference type="ARBA" id="ARBA00030268"/>
    </source>
</evidence>
<keyword evidence="12" id="KW-0862">Zinc</keyword>
<keyword evidence="6" id="KW-0813">Transport</keyword>
<dbReference type="Gene3D" id="1.10.240.10">
    <property type="entry name" value="Tyrosyl-Transfer RNA Synthetase"/>
    <property type="match status" value="1"/>
</dbReference>
<dbReference type="SMART" id="SM00184">
    <property type="entry name" value="RING"/>
    <property type="match status" value="1"/>
</dbReference>
<evidence type="ECO:0000256" key="3">
    <source>
        <dbReference type="ARBA" id="ARBA00005594"/>
    </source>
</evidence>
<dbReference type="NCBIfam" id="TIGR00233">
    <property type="entry name" value="trpS"/>
    <property type="match status" value="1"/>
</dbReference>
<keyword evidence="11 22" id="KW-0863">Zinc-finger</keyword>
<dbReference type="GO" id="GO:0005524">
    <property type="term" value="F:ATP binding"/>
    <property type="evidence" value="ECO:0007669"/>
    <property type="project" value="UniProtKB-KW"/>
</dbReference>
<keyword evidence="14" id="KW-0648">Protein biosynthesis</keyword>
<comment type="catalytic activity">
    <reaction evidence="21">
        <text>tRNA(Trp) + L-tryptophan + ATP = L-tryptophyl-tRNA(Trp) + AMP + diphosphate + H(+)</text>
        <dbReference type="Rhea" id="RHEA:24080"/>
        <dbReference type="Rhea" id="RHEA-COMP:9671"/>
        <dbReference type="Rhea" id="RHEA-COMP:9705"/>
        <dbReference type="ChEBI" id="CHEBI:15378"/>
        <dbReference type="ChEBI" id="CHEBI:30616"/>
        <dbReference type="ChEBI" id="CHEBI:33019"/>
        <dbReference type="ChEBI" id="CHEBI:57912"/>
        <dbReference type="ChEBI" id="CHEBI:78442"/>
        <dbReference type="ChEBI" id="CHEBI:78535"/>
        <dbReference type="ChEBI" id="CHEBI:456215"/>
        <dbReference type="EC" id="6.1.1.2"/>
    </reaction>
</comment>
<dbReference type="InterPro" id="IPR002305">
    <property type="entry name" value="aa-tRNA-synth_Ic"/>
</dbReference>
<evidence type="ECO:0000313" key="24">
    <source>
        <dbReference type="EMBL" id="VDN03534.1"/>
    </source>
</evidence>
<evidence type="ECO:0000256" key="19">
    <source>
        <dbReference type="ARBA" id="ARBA00023146"/>
    </source>
</evidence>
<dbReference type="WBParaSite" id="TCLT_0000621401-mRNA-1">
    <property type="protein sequence ID" value="TCLT_0000621401-mRNA-1"/>
    <property type="gene ID" value="TCLT_0000621401"/>
</dbReference>
<name>A0A0N5D0A0_THECL</name>
<evidence type="ECO:0000313" key="25">
    <source>
        <dbReference type="Proteomes" id="UP000276776"/>
    </source>
</evidence>
<evidence type="ECO:0000313" key="26">
    <source>
        <dbReference type="WBParaSite" id="TCLT_0000621401-mRNA-1"/>
    </source>
</evidence>
<evidence type="ECO:0000256" key="14">
    <source>
        <dbReference type="ARBA" id="ARBA00022917"/>
    </source>
</evidence>
<comment type="similarity">
    <text evidence="4">Belongs to the pex2/pex10/pex12 family.</text>
</comment>
<dbReference type="PROSITE" id="PS50089">
    <property type="entry name" value="ZF_RING_2"/>
    <property type="match status" value="1"/>
</dbReference>
<keyword evidence="25" id="KW-1185">Reference proteome</keyword>
<evidence type="ECO:0000256" key="5">
    <source>
        <dbReference type="ARBA" id="ARBA00013161"/>
    </source>
</evidence>
<keyword evidence="8" id="KW-0812">Transmembrane</keyword>
<evidence type="ECO:0000256" key="1">
    <source>
        <dbReference type="ARBA" id="ARBA00004585"/>
    </source>
</evidence>
<dbReference type="FunFam" id="1.10.240.10:FF:000005">
    <property type="entry name" value="Tryptophan--tRNA ligase"/>
    <property type="match status" value="1"/>
</dbReference>
<evidence type="ECO:0000256" key="16">
    <source>
        <dbReference type="ARBA" id="ARBA00022989"/>
    </source>
</evidence>
<evidence type="ECO:0000256" key="8">
    <source>
        <dbReference type="ARBA" id="ARBA00022692"/>
    </source>
</evidence>
<keyword evidence="19" id="KW-0030">Aminoacyl-tRNA synthetase</keyword>
<evidence type="ECO:0000256" key="9">
    <source>
        <dbReference type="ARBA" id="ARBA00022723"/>
    </source>
</evidence>
<dbReference type="STRING" id="103827.A0A0N5D0A0"/>
<dbReference type="CDD" id="cd00806">
    <property type="entry name" value="TrpRS_core"/>
    <property type="match status" value="1"/>
</dbReference>
<dbReference type="GO" id="GO:0015031">
    <property type="term" value="P:protein transport"/>
    <property type="evidence" value="ECO:0007669"/>
    <property type="project" value="UniProtKB-KW"/>
</dbReference>
<evidence type="ECO:0000256" key="22">
    <source>
        <dbReference type="PROSITE-ProRule" id="PRU00175"/>
    </source>
</evidence>
<dbReference type="Gene3D" id="3.30.40.10">
    <property type="entry name" value="Zinc/RING finger domain, C3HC4 (zinc finger)"/>
    <property type="match status" value="1"/>
</dbReference>
<dbReference type="Gene3D" id="3.40.50.620">
    <property type="entry name" value="HUPs"/>
    <property type="match status" value="1"/>
</dbReference>
<keyword evidence="9" id="KW-0479">Metal-binding</keyword>
<evidence type="ECO:0000256" key="13">
    <source>
        <dbReference type="ARBA" id="ARBA00022840"/>
    </source>
</evidence>
<evidence type="ECO:0000256" key="2">
    <source>
        <dbReference type="ARBA" id="ARBA00004906"/>
    </source>
</evidence>
<dbReference type="InterPro" id="IPR050203">
    <property type="entry name" value="Trp-tRNA_synthetase"/>
</dbReference>
<dbReference type="GO" id="GO:0004830">
    <property type="term" value="F:tryptophan-tRNA ligase activity"/>
    <property type="evidence" value="ECO:0007669"/>
    <property type="project" value="UniProtKB-EC"/>
</dbReference>
<evidence type="ECO:0000256" key="6">
    <source>
        <dbReference type="ARBA" id="ARBA00022448"/>
    </source>
</evidence>
<dbReference type="SUPFAM" id="SSF57850">
    <property type="entry name" value="RING/U-box"/>
    <property type="match status" value="1"/>
</dbReference>
<keyword evidence="17" id="KW-0472">Membrane</keyword>
<evidence type="ECO:0000256" key="11">
    <source>
        <dbReference type="ARBA" id="ARBA00022771"/>
    </source>
</evidence>
<dbReference type="InterPro" id="IPR017907">
    <property type="entry name" value="Znf_RING_CS"/>
</dbReference>
<keyword evidence="16" id="KW-1133">Transmembrane helix</keyword>
<keyword evidence="7" id="KW-0436">Ligase</keyword>
<keyword evidence="18" id="KW-0576">Peroxisome</keyword>
<evidence type="ECO:0000256" key="4">
    <source>
        <dbReference type="ARBA" id="ARBA00008704"/>
    </source>
</evidence>
<keyword evidence="13" id="KW-0067">ATP-binding</keyword>
<dbReference type="PROSITE" id="PS00178">
    <property type="entry name" value="AA_TRNA_LIGASE_I"/>
    <property type="match status" value="1"/>
</dbReference>
<dbReference type="InterPro" id="IPR001841">
    <property type="entry name" value="Znf_RING"/>
</dbReference>
<evidence type="ECO:0000256" key="17">
    <source>
        <dbReference type="ARBA" id="ARBA00023136"/>
    </source>
</evidence>
<dbReference type="Pfam" id="PF04757">
    <property type="entry name" value="Pex2_Pex12"/>
    <property type="match status" value="1"/>
</dbReference>
<dbReference type="GO" id="GO:0070183">
    <property type="term" value="P:mitochondrial tryptophanyl-tRNA aminoacylation"/>
    <property type="evidence" value="ECO:0007669"/>
    <property type="project" value="TreeGrafter"/>
</dbReference>
<dbReference type="InterPro" id="IPR013083">
    <property type="entry name" value="Znf_RING/FYVE/PHD"/>
</dbReference>
<dbReference type="InterPro" id="IPR006845">
    <property type="entry name" value="Pex_N"/>
</dbReference>
<keyword evidence="10" id="KW-0547">Nucleotide-binding</keyword>
<dbReference type="OMA" id="RMPQYKD"/>
<evidence type="ECO:0000256" key="15">
    <source>
        <dbReference type="ARBA" id="ARBA00022927"/>
    </source>
</evidence>
<dbReference type="Pfam" id="PF00579">
    <property type="entry name" value="tRNA-synt_1b"/>
    <property type="match status" value="1"/>
</dbReference>
<reference evidence="26" key="1">
    <citation type="submission" date="2017-02" db="UniProtKB">
        <authorList>
            <consortium name="WormBaseParasite"/>
        </authorList>
    </citation>
    <scope>IDENTIFICATION</scope>
</reference>
<dbReference type="PANTHER" id="PTHR43766:SF1">
    <property type="entry name" value="TRYPTOPHAN--TRNA LIGASE, MITOCHONDRIAL"/>
    <property type="match status" value="1"/>
</dbReference>
<dbReference type="GO" id="GO:0005778">
    <property type="term" value="C:peroxisomal membrane"/>
    <property type="evidence" value="ECO:0007669"/>
    <property type="project" value="UniProtKB-SubCell"/>
</dbReference>
<dbReference type="GO" id="GO:0005759">
    <property type="term" value="C:mitochondrial matrix"/>
    <property type="evidence" value="ECO:0007669"/>
    <property type="project" value="TreeGrafter"/>
</dbReference>
<evidence type="ECO:0000256" key="21">
    <source>
        <dbReference type="ARBA" id="ARBA00049929"/>
    </source>
</evidence>
<dbReference type="PROSITE" id="PS00518">
    <property type="entry name" value="ZF_RING_1"/>
    <property type="match status" value="1"/>
</dbReference>
<dbReference type="InterPro" id="IPR014729">
    <property type="entry name" value="Rossmann-like_a/b/a_fold"/>
</dbReference>
<comment type="pathway">
    <text evidence="2">Protein modification; protein ubiquitination.</text>
</comment>
<evidence type="ECO:0000256" key="7">
    <source>
        <dbReference type="ARBA" id="ARBA00022598"/>
    </source>
</evidence>